<organism evidence="1 2">
    <name type="scientific">Portunus trituberculatus</name>
    <name type="common">Swimming crab</name>
    <name type="synonym">Neptunus trituberculatus</name>
    <dbReference type="NCBI Taxonomy" id="210409"/>
    <lineage>
        <taxon>Eukaryota</taxon>
        <taxon>Metazoa</taxon>
        <taxon>Ecdysozoa</taxon>
        <taxon>Arthropoda</taxon>
        <taxon>Crustacea</taxon>
        <taxon>Multicrustacea</taxon>
        <taxon>Malacostraca</taxon>
        <taxon>Eumalacostraca</taxon>
        <taxon>Eucarida</taxon>
        <taxon>Decapoda</taxon>
        <taxon>Pleocyemata</taxon>
        <taxon>Brachyura</taxon>
        <taxon>Eubrachyura</taxon>
        <taxon>Portunoidea</taxon>
        <taxon>Portunidae</taxon>
        <taxon>Portuninae</taxon>
        <taxon>Portunus</taxon>
    </lineage>
</organism>
<comment type="caution">
    <text evidence="1">The sequence shown here is derived from an EMBL/GenBank/DDBJ whole genome shotgun (WGS) entry which is preliminary data.</text>
</comment>
<keyword evidence="2" id="KW-1185">Reference proteome</keyword>
<dbReference type="EMBL" id="VSRR010002975">
    <property type="protein sequence ID" value="MPC34072.1"/>
    <property type="molecule type" value="Genomic_DNA"/>
</dbReference>
<gene>
    <name evidence="1" type="ORF">E2C01_027446</name>
</gene>
<dbReference type="Proteomes" id="UP000324222">
    <property type="component" value="Unassembled WGS sequence"/>
</dbReference>
<proteinExistence type="predicted"/>
<protein>
    <submittedName>
        <fullName evidence="1">Uncharacterized protein</fullName>
    </submittedName>
</protein>
<dbReference type="AlphaFoldDB" id="A0A5B7EIR6"/>
<name>A0A5B7EIR6_PORTR</name>
<sequence length="61" mass="6996">MRGDTFLKERCLKGTVILLRWRRKRCSISSLCIFSACWRASSSESFMATSSRASKSDMRSL</sequence>
<reference evidence="1 2" key="1">
    <citation type="submission" date="2019-05" db="EMBL/GenBank/DDBJ databases">
        <title>Another draft genome of Portunus trituberculatus and its Hox gene families provides insights of decapod evolution.</title>
        <authorList>
            <person name="Jeong J.-H."/>
            <person name="Song I."/>
            <person name="Kim S."/>
            <person name="Choi T."/>
            <person name="Kim D."/>
            <person name="Ryu S."/>
            <person name="Kim W."/>
        </authorList>
    </citation>
    <scope>NUCLEOTIDE SEQUENCE [LARGE SCALE GENOMIC DNA]</scope>
    <source>
        <tissue evidence="1">Muscle</tissue>
    </source>
</reference>
<accession>A0A5B7EIR6</accession>
<evidence type="ECO:0000313" key="1">
    <source>
        <dbReference type="EMBL" id="MPC34072.1"/>
    </source>
</evidence>
<evidence type="ECO:0000313" key="2">
    <source>
        <dbReference type="Proteomes" id="UP000324222"/>
    </source>
</evidence>